<keyword evidence="2 5" id="KW-0812">Transmembrane</keyword>
<dbReference type="OrthoDB" id="9809429at2"/>
<dbReference type="eggNOG" id="COG2259">
    <property type="taxonomic scope" value="Bacteria"/>
</dbReference>
<evidence type="ECO:0000313" key="7">
    <source>
        <dbReference type="EMBL" id="KGN93141.1"/>
    </source>
</evidence>
<dbReference type="InterPro" id="IPR009908">
    <property type="entry name" value="Methylamine_util_MauE"/>
</dbReference>
<feature type="transmembrane region" description="Helical" evidence="5">
    <location>
        <begin position="84"/>
        <end position="102"/>
    </location>
</feature>
<evidence type="ECO:0000256" key="5">
    <source>
        <dbReference type="SAM" id="Phobius"/>
    </source>
</evidence>
<sequence>MNKLRTTIAEISRLLLALTFLFSGFVKAVDPMGGAIKIGEYFGIFGLSVSFPLTVAAAMALASFEFFLGAIALMGVYKKCSSRLFLIVMVFMTSITLFLAISNPVKDCGCFGDALKLTNWQTFGKNIILLLFSLSLFFDYHRVRSLFSVSRAWFPTALSVVGILLFSIVNYRYLPMIDFRPFKVGSRLDAIVSIPPGEKADEYEFVFVYEQKGERREFTLDALPDSTWTFVERHERLVSKGYQPPVPDFSVFDPHGDDITEQILHMGGASADSSDKGLILLISPNLSQISETTFDLLNRLYTTAQSLGANFCLLSGSDTEVIDSWRNKASARYPIYIADATILKTMARDNPSILFVSQGIITGKYAYRSLPEANGLSAFVENHLQADIESIDLPKPWGRLSVLSAWVALLIFASVGRLFRRKPSKTEH</sequence>
<protein>
    <recommendedName>
        <fullName evidence="6">Methylamine utilisation protein MauE domain-containing protein</fullName>
    </recommendedName>
</protein>
<keyword evidence="4 5" id="KW-0472">Membrane</keyword>
<dbReference type="GO" id="GO:0030416">
    <property type="term" value="P:methylamine metabolic process"/>
    <property type="evidence" value="ECO:0007669"/>
    <property type="project" value="InterPro"/>
</dbReference>
<dbReference type="Proteomes" id="UP000030136">
    <property type="component" value="Unassembled WGS sequence"/>
</dbReference>
<feature type="transmembrane region" description="Helical" evidence="5">
    <location>
        <begin position="397"/>
        <end position="419"/>
    </location>
</feature>
<keyword evidence="10" id="KW-1185">Reference proteome</keyword>
<name>A0A0A2FPV0_9PORP</name>
<evidence type="ECO:0000313" key="10">
    <source>
        <dbReference type="Proteomes" id="UP000249300"/>
    </source>
</evidence>
<feature type="transmembrane region" description="Helical" evidence="5">
    <location>
        <begin position="122"/>
        <end position="140"/>
    </location>
</feature>
<accession>A0A0A2FPV0</accession>
<dbReference type="EMBL" id="JQJC01000029">
    <property type="protein sequence ID" value="KGN93141.1"/>
    <property type="molecule type" value="Genomic_DNA"/>
</dbReference>
<proteinExistence type="predicted"/>
<dbReference type="NCBIfam" id="NF045576">
    <property type="entry name" value="BT_3928_fam"/>
    <property type="match status" value="1"/>
</dbReference>
<evidence type="ECO:0000256" key="3">
    <source>
        <dbReference type="ARBA" id="ARBA00022989"/>
    </source>
</evidence>
<evidence type="ECO:0000256" key="2">
    <source>
        <dbReference type="ARBA" id="ARBA00022692"/>
    </source>
</evidence>
<dbReference type="RefSeq" id="WP_023937307.1">
    <property type="nucleotide sequence ID" value="NZ_FUXH01000017.1"/>
</dbReference>
<dbReference type="KEGG" id="pcre:NCTC12858_00315"/>
<feature type="transmembrane region" description="Helical" evidence="5">
    <location>
        <begin position="44"/>
        <end position="77"/>
    </location>
</feature>
<evidence type="ECO:0000313" key="8">
    <source>
        <dbReference type="EMBL" id="SQH72492.1"/>
    </source>
</evidence>
<comment type="subcellular location">
    <subcellularLocation>
        <location evidence="1">Membrane</location>
        <topology evidence="1">Multi-pass membrane protein</topology>
    </subcellularLocation>
</comment>
<dbReference type="EMBL" id="LS483447">
    <property type="protein sequence ID" value="SQH72492.1"/>
    <property type="molecule type" value="Genomic_DNA"/>
</dbReference>
<evidence type="ECO:0000256" key="1">
    <source>
        <dbReference type="ARBA" id="ARBA00004141"/>
    </source>
</evidence>
<evidence type="ECO:0000259" key="6">
    <source>
        <dbReference type="Pfam" id="PF07291"/>
    </source>
</evidence>
<evidence type="ECO:0000313" key="9">
    <source>
        <dbReference type="Proteomes" id="UP000030136"/>
    </source>
</evidence>
<evidence type="ECO:0000256" key="4">
    <source>
        <dbReference type="ARBA" id="ARBA00023136"/>
    </source>
</evidence>
<dbReference type="STRING" id="393921.HQ45_04670"/>
<reference evidence="7 9" key="1">
    <citation type="submission" date="2014-08" db="EMBL/GenBank/DDBJ databases">
        <title>Porphyromonas crevioricanis strain:COT-253_OH1447 Genome sequencing.</title>
        <authorList>
            <person name="Wallis C."/>
            <person name="Deusch O."/>
            <person name="O'Flynn C."/>
            <person name="Davis I."/>
            <person name="Jospin G."/>
            <person name="Darling A.E."/>
            <person name="Coil D.A."/>
            <person name="Alexiev A."/>
            <person name="Horsfall A."/>
            <person name="Kirkwood N."/>
            <person name="Harris S."/>
            <person name="Eisen J.A."/>
        </authorList>
    </citation>
    <scope>NUCLEOTIDE SEQUENCE [LARGE SCALE GENOMIC DNA]</scope>
    <source>
        <strain evidence="9">COT-253 OH1447</strain>
        <strain evidence="7">COT-253_OH1447</strain>
    </source>
</reference>
<feature type="domain" description="Methylamine utilisation protein MauE" evidence="6">
    <location>
        <begin position="7"/>
        <end position="137"/>
    </location>
</feature>
<dbReference type="Pfam" id="PF07291">
    <property type="entry name" value="MauE"/>
    <property type="match status" value="1"/>
</dbReference>
<dbReference type="Proteomes" id="UP000249300">
    <property type="component" value="Chromosome 1"/>
</dbReference>
<dbReference type="GO" id="GO:0016020">
    <property type="term" value="C:membrane"/>
    <property type="evidence" value="ECO:0007669"/>
    <property type="project" value="UniProtKB-SubCell"/>
</dbReference>
<feature type="transmembrane region" description="Helical" evidence="5">
    <location>
        <begin position="152"/>
        <end position="174"/>
    </location>
</feature>
<keyword evidence="3 5" id="KW-1133">Transmembrane helix</keyword>
<organism evidence="7 9">
    <name type="scientific">Porphyromonas crevioricanis</name>
    <dbReference type="NCBI Taxonomy" id="393921"/>
    <lineage>
        <taxon>Bacteria</taxon>
        <taxon>Pseudomonadati</taxon>
        <taxon>Bacteroidota</taxon>
        <taxon>Bacteroidia</taxon>
        <taxon>Bacteroidales</taxon>
        <taxon>Porphyromonadaceae</taxon>
        <taxon>Porphyromonas</taxon>
    </lineage>
</organism>
<dbReference type="AlphaFoldDB" id="A0A0A2FPV0"/>
<reference evidence="8 10" key="2">
    <citation type="submission" date="2018-06" db="EMBL/GenBank/DDBJ databases">
        <authorList>
            <consortium name="Pathogen Informatics"/>
            <person name="Doyle S."/>
        </authorList>
    </citation>
    <scope>NUCLEOTIDE SEQUENCE [LARGE SCALE GENOMIC DNA]</scope>
    <source>
        <strain evidence="8 10">NCTC12858</strain>
    </source>
</reference>
<gene>
    <name evidence="7" type="ORF">HQ38_09545</name>
    <name evidence="8" type="ORF">NCTC12858_00315</name>
</gene>